<proteinExistence type="predicted"/>
<sequence>MKYRRLWLQFRCSWLLAAIAAMIATPVAAQTANFGTIKLSPGFQPGQGTASGYTGGSYSLSAMSNRDRDKKVCIGFGDPKPDHILILEKDFDKLTVLINSGGKDTTVFIKGPDDATIRCGDDTGRSKDASVSDRNWKKGIYQLWVGTFNPGDKHNYTLKVEE</sequence>
<reference evidence="3" key="1">
    <citation type="journal article" date="2020" name="ISME J.">
        <title>Comparative genomics reveals insights into cyanobacterial evolution and habitat adaptation.</title>
        <authorList>
            <person name="Chen M.Y."/>
            <person name="Teng W.K."/>
            <person name="Zhao L."/>
            <person name="Hu C.X."/>
            <person name="Zhou Y.K."/>
            <person name="Han B.P."/>
            <person name="Song L.R."/>
            <person name="Shu W.S."/>
        </authorList>
    </citation>
    <scope>NUCLEOTIDE SEQUENCE [LARGE SCALE GENOMIC DNA]</scope>
    <source>
        <strain evidence="3">FACHB-251</strain>
    </source>
</reference>
<evidence type="ECO:0000256" key="1">
    <source>
        <dbReference type="SAM" id="SignalP"/>
    </source>
</evidence>
<organism evidence="2 3">
    <name type="scientific">Anabaena sphaerica FACHB-251</name>
    <dbReference type="NCBI Taxonomy" id="2692883"/>
    <lineage>
        <taxon>Bacteria</taxon>
        <taxon>Bacillati</taxon>
        <taxon>Cyanobacteriota</taxon>
        <taxon>Cyanophyceae</taxon>
        <taxon>Nostocales</taxon>
        <taxon>Nostocaceae</taxon>
        <taxon>Anabaena</taxon>
    </lineage>
</organism>
<protein>
    <submittedName>
        <fullName evidence="2">Uncharacterized protein</fullName>
    </submittedName>
</protein>
<keyword evidence="1" id="KW-0732">Signal</keyword>
<feature type="chain" id="PRO_5037296785" evidence="1">
    <location>
        <begin position="30"/>
        <end position="162"/>
    </location>
</feature>
<dbReference type="RefSeq" id="WP_190557593.1">
    <property type="nucleotide sequence ID" value="NZ_JACJQU010000002.1"/>
</dbReference>
<dbReference type="EMBL" id="JACJQU010000002">
    <property type="protein sequence ID" value="MBD2292814.1"/>
    <property type="molecule type" value="Genomic_DNA"/>
</dbReference>
<keyword evidence="3" id="KW-1185">Reference proteome</keyword>
<evidence type="ECO:0000313" key="2">
    <source>
        <dbReference type="EMBL" id="MBD2292814.1"/>
    </source>
</evidence>
<comment type="caution">
    <text evidence="2">The sequence shown here is derived from an EMBL/GenBank/DDBJ whole genome shotgun (WGS) entry which is preliminary data.</text>
</comment>
<dbReference type="Proteomes" id="UP000662185">
    <property type="component" value="Unassembled WGS sequence"/>
</dbReference>
<gene>
    <name evidence="2" type="ORF">H6G06_04765</name>
</gene>
<feature type="signal peptide" evidence="1">
    <location>
        <begin position="1"/>
        <end position="29"/>
    </location>
</feature>
<name>A0A926WFB6_9NOST</name>
<dbReference type="AlphaFoldDB" id="A0A926WFB6"/>
<accession>A0A926WFB6</accession>
<evidence type="ECO:0000313" key="3">
    <source>
        <dbReference type="Proteomes" id="UP000662185"/>
    </source>
</evidence>